<organism evidence="2 3">
    <name type="scientific">Pandoraea capi</name>
    <dbReference type="NCBI Taxonomy" id="2508286"/>
    <lineage>
        <taxon>Bacteria</taxon>
        <taxon>Pseudomonadati</taxon>
        <taxon>Pseudomonadota</taxon>
        <taxon>Betaproteobacteria</taxon>
        <taxon>Burkholderiales</taxon>
        <taxon>Burkholderiaceae</taxon>
        <taxon>Pandoraea</taxon>
    </lineage>
</organism>
<evidence type="ECO:0000256" key="1">
    <source>
        <dbReference type="SAM" id="MobiDB-lite"/>
    </source>
</evidence>
<evidence type="ECO:0000313" key="2">
    <source>
        <dbReference type="EMBL" id="VVE12459.1"/>
    </source>
</evidence>
<evidence type="ECO:0000313" key="3">
    <source>
        <dbReference type="Proteomes" id="UP000366065"/>
    </source>
</evidence>
<gene>
    <name evidence="2" type="ORF">PCA20602_02705</name>
</gene>
<comment type="caution">
    <text evidence="2">The sequence shown here is derived from an EMBL/GenBank/DDBJ whole genome shotgun (WGS) entry which is preliminary data.</text>
</comment>
<name>A0ABY6W0R7_9BURK</name>
<dbReference type="Proteomes" id="UP000366065">
    <property type="component" value="Unassembled WGS sequence"/>
</dbReference>
<keyword evidence="3" id="KW-1185">Reference proteome</keyword>
<sequence>MKTCHEIRKDQLRALTEELGGVRALSEAIGKGEVQIRQWLNASRDSRTGKPRGIADDIARHIEEATGKPVGWMDNDPELAGVPGWLELSDIQRSQVIGFAQGLLAQSRPTHSRPYTESGDEAPRNKAKTAIQRKAS</sequence>
<protein>
    <submittedName>
        <fullName evidence="2">HTH-type transcriptional regulator</fullName>
    </submittedName>
</protein>
<feature type="region of interest" description="Disordered" evidence="1">
    <location>
        <begin position="103"/>
        <end position="136"/>
    </location>
</feature>
<dbReference type="RefSeq" id="WP_150721631.1">
    <property type="nucleotide sequence ID" value="NZ_CABPRV010000005.1"/>
</dbReference>
<dbReference type="EMBL" id="CABPRV010000005">
    <property type="protein sequence ID" value="VVE12459.1"/>
    <property type="molecule type" value="Genomic_DNA"/>
</dbReference>
<proteinExistence type="predicted"/>
<accession>A0ABY6W0R7</accession>
<reference evidence="2 3" key="1">
    <citation type="submission" date="2019-08" db="EMBL/GenBank/DDBJ databases">
        <authorList>
            <person name="Peeters C."/>
        </authorList>
    </citation>
    <scope>NUCLEOTIDE SEQUENCE [LARGE SCALE GENOMIC DNA]</scope>
    <source>
        <strain evidence="2 3">LMG 20602</strain>
    </source>
</reference>